<dbReference type="OrthoDB" id="769766at2"/>
<proteinExistence type="predicted"/>
<keyword evidence="2" id="KW-1185">Reference proteome</keyword>
<dbReference type="RefSeq" id="WP_133558834.1">
    <property type="nucleotide sequence ID" value="NZ_SNWM01000006.1"/>
</dbReference>
<dbReference type="AlphaFoldDB" id="A0A4R6IBM9"/>
<dbReference type="EMBL" id="SNWM01000006">
    <property type="protein sequence ID" value="TDO19613.1"/>
    <property type="molecule type" value="Genomic_DNA"/>
</dbReference>
<dbReference type="Proteomes" id="UP000295499">
    <property type="component" value="Unassembled WGS sequence"/>
</dbReference>
<reference evidence="1 2" key="1">
    <citation type="submission" date="2019-03" db="EMBL/GenBank/DDBJ databases">
        <title>Genomic Encyclopedia of Archaeal and Bacterial Type Strains, Phase II (KMG-II): from individual species to whole genera.</title>
        <authorList>
            <person name="Goeker M."/>
        </authorList>
    </citation>
    <scope>NUCLEOTIDE SEQUENCE [LARGE SCALE GENOMIC DNA]</scope>
    <source>
        <strain evidence="1 2">DSM 19034</strain>
    </source>
</reference>
<evidence type="ECO:0000313" key="1">
    <source>
        <dbReference type="EMBL" id="TDO19613.1"/>
    </source>
</evidence>
<evidence type="ECO:0000313" key="2">
    <source>
        <dbReference type="Proteomes" id="UP000295499"/>
    </source>
</evidence>
<comment type="caution">
    <text evidence="1">The sequence shown here is derived from an EMBL/GenBank/DDBJ whole genome shotgun (WGS) entry which is preliminary data.</text>
</comment>
<gene>
    <name evidence="1" type="ORF">CLV32_4235</name>
</gene>
<protein>
    <submittedName>
        <fullName evidence="1">Uncharacterized protein</fullName>
    </submittedName>
</protein>
<sequence length="82" mass="9194">MTYKELLQSLADQASQNYSAYLQSKIDAVISPDDTLLADKTEQYRDGYDWNEKKFGAILAMVKNDGSLDDSAPENVVNDTQK</sequence>
<organism evidence="1 2">
    <name type="scientific">Pedobacter duraquae</name>
    <dbReference type="NCBI Taxonomy" id="425511"/>
    <lineage>
        <taxon>Bacteria</taxon>
        <taxon>Pseudomonadati</taxon>
        <taxon>Bacteroidota</taxon>
        <taxon>Sphingobacteriia</taxon>
        <taxon>Sphingobacteriales</taxon>
        <taxon>Sphingobacteriaceae</taxon>
        <taxon>Pedobacter</taxon>
    </lineage>
</organism>
<accession>A0A4R6IBM9</accession>
<name>A0A4R6IBM9_9SPHI</name>